<dbReference type="PROSITE" id="PS51459">
    <property type="entry name" value="FIDO"/>
    <property type="match status" value="1"/>
</dbReference>
<dbReference type="InterPro" id="IPR036597">
    <property type="entry name" value="Fido-like_dom_sf"/>
</dbReference>
<feature type="region of interest" description="Disordered" evidence="8">
    <location>
        <begin position="238"/>
        <end position="309"/>
    </location>
</feature>
<keyword evidence="1" id="KW-0808">Transferase</keyword>
<dbReference type="SUPFAM" id="SSF140931">
    <property type="entry name" value="Fic-like"/>
    <property type="match status" value="1"/>
</dbReference>
<evidence type="ECO:0000256" key="1">
    <source>
        <dbReference type="ARBA" id="ARBA00022679"/>
    </source>
</evidence>
<dbReference type="Proteomes" id="UP000597459">
    <property type="component" value="Unassembled WGS sequence"/>
</dbReference>
<evidence type="ECO:0000313" key="10">
    <source>
        <dbReference type="EMBL" id="NHO55176.1"/>
    </source>
</evidence>
<evidence type="ECO:0000256" key="3">
    <source>
        <dbReference type="ARBA" id="ARBA00022741"/>
    </source>
</evidence>
<comment type="caution">
    <text evidence="10">The sequence shown here is derived from an EMBL/GenBank/DDBJ whole genome shotgun (WGS) entry which is preliminary data.</text>
</comment>
<evidence type="ECO:0000256" key="7">
    <source>
        <dbReference type="ARBA" id="ARBA00048696"/>
    </source>
</evidence>
<evidence type="ECO:0000256" key="8">
    <source>
        <dbReference type="SAM" id="MobiDB-lite"/>
    </source>
</evidence>
<accession>A0A967EEB7</accession>
<proteinExistence type="predicted"/>
<evidence type="ECO:0000256" key="2">
    <source>
        <dbReference type="ARBA" id="ARBA00022695"/>
    </source>
</evidence>
<dbReference type="PANTHER" id="PTHR39560:SF1">
    <property type="entry name" value="PROTEIN ADENYLYLTRANSFERASE FIC-RELATED"/>
    <property type="match status" value="1"/>
</dbReference>
<feature type="region of interest" description="Disordered" evidence="8">
    <location>
        <begin position="1"/>
        <end position="20"/>
    </location>
</feature>
<feature type="compositionally biased region" description="Basic and acidic residues" evidence="8">
    <location>
        <begin position="10"/>
        <end position="20"/>
    </location>
</feature>
<reference evidence="10" key="1">
    <citation type="submission" date="2019-11" db="EMBL/GenBank/DDBJ databases">
        <title>Description of new Acetobacter species.</title>
        <authorList>
            <person name="Cleenwerck I."/>
            <person name="Sombolestani A.S."/>
        </authorList>
    </citation>
    <scope>NUCLEOTIDE SEQUENCE</scope>
    <source>
        <strain evidence="10">LMG 1626</strain>
    </source>
</reference>
<feature type="domain" description="Fido" evidence="9">
    <location>
        <begin position="39"/>
        <end position="207"/>
    </location>
</feature>
<sequence>MRPVSMSAESPEHRKPGLDEKLSTIRIAELEHAPLYGTFGFDHLRRTHAHIFQDFPHFPGLVQPVEPGKIREDSRIWIKPRHLDNTGEPYTVVYANRDVAPQTDEALKTFHQLGGIKELAGLDIREAGNRLADLYADLDYCHPFEEGNSRTLRSFVRAVARKAGFDLDWAGTGVSAQRRAQLYVARDVAVLERAFPGMTEARALEDEGMGYMAFQTLKQLRELQGKRDLGAIISAGLTRLEPTPRPEPAPQSGQSVFGRIVDSFFRKPAADAPQASSGASPEKAPSPGNREDPKPSAPTPSSRSPGPGF</sequence>
<feature type="compositionally biased region" description="Polar residues" evidence="8">
    <location>
        <begin position="299"/>
        <end position="309"/>
    </location>
</feature>
<keyword evidence="2" id="KW-0548">Nucleotidyltransferase</keyword>
<keyword evidence="4" id="KW-0067">ATP-binding</keyword>
<dbReference type="EMBL" id="WOTH01000053">
    <property type="protein sequence ID" value="NHO55176.1"/>
    <property type="molecule type" value="Genomic_DNA"/>
</dbReference>
<evidence type="ECO:0000256" key="5">
    <source>
        <dbReference type="ARBA" id="ARBA00034531"/>
    </source>
</evidence>
<dbReference type="Pfam" id="PF02661">
    <property type="entry name" value="Fic"/>
    <property type="match status" value="1"/>
</dbReference>
<dbReference type="GO" id="GO:0070733">
    <property type="term" value="F:AMPylase activity"/>
    <property type="evidence" value="ECO:0007669"/>
    <property type="project" value="UniProtKB-EC"/>
</dbReference>
<evidence type="ECO:0000313" key="11">
    <source>
        <dbReference type="Proteomes" id="UP000597459"/>
    </source>
</evidence>
<keyword evidence="11" id="KW-1185">Reference proteome</keyword>
<dbReference type="GO" id="GO:0051302">
    <property type="term" value="P:regulation of cell division"/>
    <property type="evidence" value="ECO:0007669"/>
    <property type="project" value="TreeGrafter"/>
</dbReference>
<dbReference type="PANTHER" id="PTHR39560">
    <property type="entry name" value="PROTEIN ADENYLYLTRANSFERASE FIC-RELATED"/>
    <property type="match status" value="1"/>
</dbReference>
<dbReference type="GO" id="GO:0005524">
    <property type="term" value="F:ATP binding"/>
    <property type="evidence" value="ECO:0007669"/>
    <property type="project" value="UniProtKB-KW"/>
</dbReference>
<dbReference type="AlphaFoldDB" id="A0A967EEB7"/>
<name>A0A967EEB7_9PROT</name>
<dbReference type="EC" id="2.7.7.108" evidence="5"/>
<evidence type="ECO:0000259" key="9">
    <source>
        <dbReference type="PROSITE" id="PS51459"/>
    </source>
</evidence>
<dbReference type="InterPro" id="IPR003812">
    <property type="entry name" value="Fido"/>
</dbReference>
<evidence type="ECO:0000256" key="4">
    <source>
        <dbReference type="ARBA" id="ARBA00022840"/>
    </source>
</evidence>
<dbReference type="Gene3D" id="1.10.3290.10">
    <property type="entry name" value="Fido-like domain"/>
    <property type="match status" value="1"/>
</dbReference>
<comment type="catalytic activity">
    <reaction evidence="6">
        <text>L-threonyl-[protein] + ATP = 3-O-(5'-adenylyl)-L-threonyl-[protein] + diphosphate</text>
        <dbReference type="Rhea" id="RHEA:54292"/>
        <dbReference type="Rhea" id="RHEA-COMP:11060"/>
        <dbReference type="Rhea" id="RHEA-COMP:13847"/>
        <dbReference type="ChEBI" id="CHEBI:30013"/>
        <dbReference type="ChEBI" id="CHEBI:30616"/>
        <dbReference type="ChEBI" id="CHEBI:33019"/>
        <dbReference type="ChEBI" id="CHEBI:138113"/>
        <dbReference type="EC" id="2.7.7.108"/>
    </reaction>
</comment>
<comment type="catalytic activity">
    <reaction evidence="7">
        <text>L-tyrosyl-[protein] + ATP = O-(5'-adenylyl)-L-tyrosyl-[protein] + diphosphate</text>
        <dbReference type="Rhea" id="RHEA:54288"/>
        <dbReference type="Rhea" id="RHEA-COMP:10136"/>
        <dbReference type="Rhea" id="RHEA-COMP:13846"/>
        <dbReference type="ChEBI" id="CHEBI:30616"/>
        <dbReference type="ChEBI" id="CHEBI:33019"/>
        <dbReference type="ChEBI" id="CHEBI:46858"/>
        <dbReference type="ChEBI" id="CHEBI:83624"/>
        <dbReference type="EC" id="2.7.7.108"/>
    </reaction>
</comment>
<protein>
    <recommendedName>
        <fullName evidence="5">protein adenylyltransferase</fullName>
        <ecNumber evidence="5">2.7.7.108</ecNumber>
    </recommendedName>
</protein>
<gene>
    <name evidence="10" type="ORF">GOB87_14715</name>
</gene>
<keyword evidence="3" id="KW-0547">Nucleotide-binding</keyword>
<organism evidence="10 11">
    <name type="scientific">Acetobacter estunensis</name>
    <dbReference type="NCBI Taxonomy" id="104097"/>
    <lineage>
        <taxon>Bacteria</taxon>
        <taxon>Pseudomonadati</taxon>
        <taxon>Pseudomonadota</taxon>
        <taxon>Alphaproteobacteria</taxon>
        <taxon>Acetobacterales</taxon>
        <taxon>Acetobacteraceae</taxon>
        <taxon>Acetobacter</taxon>
    </lineage>
</organism>
<evidence type="ECO:0000256" key="6">
    <source>
        <dbReference type="ARBA" id="ARBA00047939"/>
    </source>
</evidence>